<gene>
    <name evidence="1" type="ORF">BO95DRAFT_452865</name>
</gene>
<proteinExistence type="predicted"/>
<dbReference type="EMBL" id="KZ825339">
    <property type="protein sequence ID" value="RAH46285.1"/>
    <property type="molecule type" value="Genomic_DNA"/>
</dbReference>
<evidence type="ECO:0000313" key="2">
    <source>
        <dbReference type="Proteomes" id="UP000249057"/>
    </source>
</evidence>
<sequence>MKCKASRGRECRGYGLVWPNNASRPELYLIPPTKHSPNSPFPVIVYRGALLDRTPTGALEAIELSEWAHGGHWKIGGEKVATTPHYHGTTHEAYTVLQGSGTYLLDEKRNSVGVKFVAKAGDVFVFPVHSELRAGVTHYVTETEDDYEIIGFYSLNDRNSMESPYDMEYALDSIEKTDEKRQMCRQVPVPAHDPIYGTEGIPRIWREE</sequence>
<accession>A0ACD1GAP6</accession>
<protein>
    <submittedName>
        <fullName evidence="1">Uncharacterized protein</fullName>
    </submittedName>
</protein>
<keyword evidence="2" id="KW-1185">Reference proteome</keyword>
<evidence type="ECO:0000313" key="1">
    <source>
        <dbReference type="EMBL" id="RAH46285.1"/>
    </source>
</evidence>
<reference evidence="1" key="1">
    <citation type="submission" date="2018-02" db="EMBL/GenBank/DDBJ databases">
        <title>The genomes of Aspergillus section Nigri reveals drivers in fungal speciation.</title>
        <authorList>
            <consortium name="DOE Joint Genome Institute"/>
            <person name="Vesth T.C."/>
            <person name="Nybo J."/>
            <person name="Theobald S."/>
            <person name="Brandl J."/>
            <person name="Frisvad J.C."/>
            <person name="Nielsen K.F."/>
            <person name="Lyhne E.K."/>
            <person name="Kogle M.E."/>
            <person name="Kuo A."/>
            <person name="Riley R."/>
            <person name="Clum A."/>
            <person name="Nolan M."/>
            <person name="Lipzen A."/>
            <person name="Salamov A."/>
            <person name="Henrissat B."/>
            <person name="Wiebenga A."/>
            <person name="De vries R.P."/>
            <person name="Grigoriev I.V."/>
            <person name="Mortensen U.H."/>
            <person name="Andersen M.R."/>
            <person name="Baker S.E."/>
        </authorList>
    </citation>
    <scope>NUCLEOTIDE SEQUENCE</scope>
    <source>
        <strain evidence="1">CBS 621.78</strain>
    </source>
</reference>
<organism evidence="1 2">
    <name type="scientific">Aspergillus brunneoviolaceus CBS 621.78</name>
    <dbReference type="NCBI Taxonomy" id="1450534"/>
    <lineage>
        <taxon>Eukaryota</taxon>
        <taxon>Fungi</taxon>
        <taxon>Dikarya</taxon>
        <taxon>Ascomycota</taxon>
        <taxon>Pezizomycotina</taxon>
        <taxon>Eurotiomycetes</taxon>
        <taxon>Eurotiomycetidae</taxon>
        <taxon>Eurotiales</taxon>
        <taxon>Aspergillaceae</taxon>
        <taxon>Aspergillus</taxon>
        <taxon>Aspergillus subgen. Circumdati</taxon>
    </lineage>
</organism>
<dbReference type="Proteomes" id="UP000249057">
    <property type="component" value="Unassembled WGS sequence"/>
</dbReference>
<name>A0ACD1GAP6_9EURO</name>